<accession>A0A4P9YBH9</accession>
<sequence length="301" mass="33862">LGDFEAGSQIYFDTFYNKGLPPILNQIIPSKSSSTLGLLISNVNDKPCSEWLPNNVKLKFKVSNIKIQISNALDEIIKQFRNKPEYHWLRLKFNEILATNYLEDYFLHHGCLTLPTINLEDEKITIWESIVKKMEQAALDKNVSSLMTLNVNLPSCQSLISSKIVLKSKNSEVFVGSLIKLSYSFSLSSCLDTELEFSAKLEINRNHWVVCGCISTNFKLTNNQCFDLNISVIPLKTGYLPLPAANVECLNDYTCQTVMTTNGKQIYVTVPNTKPSTYFLGSILNSSNMMKSPSVFSIGQK</sequence>
<dbReference type="AlphaFoldDB" id="A0A4P9YBH9"/>
<dbReference type="InterPro" id="IPR022233">
    <property type="entry name" value="TRAPPC10/Trs130_C"/>
</dbReference>
<proteinExistence type="predicted"/>
<evidence type="ECO:0000259" key="1">
    <source>
        <dbReference type="Pfam" id="PF12584"/>
    </source>
</evidence>
<dbReference type="Proteomes" id="UP000281549">
    <property type="component" value="Unassembled WGS sequence"/>
</dbReference>
<protein>
    <recommendedName>
        <fullName evidence="1">TRAPPC10/Trs130 C-terminal domain-containing protein</fullName>
    </recommendedName>
</protein>
<dbReference type="EMBL" id="ML006561">
    <property type="protein sequence ID" value="RKP16425.1"/>
    <property type="molecule type" value="Genomic_DNA"/>
</dbReference>
<evidence type="ECO:0000313" key="3">
    <source>
        <dbReference type="Proteomes" id="UP000281549"/>
    </source>
</evidence>
<organism evidence="2 3">
    <name type="scientific">Rozella allomycis (strain CSF55)</name>
    <dbReference type="NCBI Taxonomy" id="988480"/>
    <lineage>
        <taxon>Eukaryota</taxon>
        <taxon>Fungi</taxon>
        <taxon>Fungi incertae sedis</taxon>
        <taxon>Cryptomycota</taxon>
        <taxon>Cryptomycota incertae sedis</taxon>
        <taxon>Rozella</taxon>
    </lineage>
</organism>
<dbReference type="Pfam" id="PF12584">
    <property type="entry name" value="TRAPPC10"/>
    <property type="match status" value="1"/>
</dbReference>
<feature type="non-terminal residue" evidence="2">
    <location>
        <position position="1"/>
    </location>
</feature>
<feature type="domain" description="TRAPPC10/Trs130 C-terminal" evidence="1">
    <location>
        <begin position="173"/>
        <end position="251"/>
    </location>
</feature>
<name>A0A4P9YBH9_ROZAC</name>
<reference evidence="3" key="1">
    <citation type="journal article" date="2018" name="Nat. Microbiol.">
        <title>Leveraging single-cell genomics to expand the fungal tree of life.</title>
        <authorList>
            <person name="Ahrendt S.R."/>
            <person name="Quandt C.A."/>
            <person name="Ciobanu D."/>
            <person name="Clum A."/>
            <person name="Salamov A."/>
            <person name="Andreopoulos B."/>
            <person name="Cheng J.F."/>
            <person name="Woyke T."/>
            <person name="Pelin A."/>
            <person name="Henrissat B."/>
            <person name="Reynolds N.K."/>
            <person name="Benny G.L."/>
            <person name="Smith M.E."/>
            <person name="James T.Y."/>
            <person name="Grigoriev I.V."/>
        </authorList>
    </citation>
    <scope>NUCLEOTIDE SEQUENCE [LARGE SCALE GENOMIC DNA]</scope>
    <source>
        <strain evidence="3">CSF55</strain>
    </source>
</reference>
<evidence type="ECO:0000313" key="2">
    <source>
        <dbReference type="EMBL" id="RKP16425.1"/>
    </source>
</evidence>
<gene>
    <name evidence="2" type="ORF">ROZALSC1DRAFT_25292</name>
</gene>